<reference evidence="1" key="1">
    <citation type="submission" date="2021-02" db="EMBL/GenBank/DDBJ databases">
        <authorList>
            <consortium name="DOE Joint Genome Institute"/>
            <person name="Ahrendt S."/>
            <person name="Looney B.P."/>
            <person name="Miyauchi S."/>
            <person name="Morin E."/>
            <person name="Drula E."/>
            <person name="Courty P.E."/>
            <person name="Chicoki N."/>
            <person name="Fauchery L."/>
            <person name="Kohler A."/>
            <person name="Kuo A."/>
            <person name="Labutti K."/>
            <person name="Pangilinan J."/>
            <person name="Lipzen A."/>
            <person name="Riley R."/>
            <person name="Andreopoulos W."/>
            <person name="He G."/>
            <person name="Johnson J."/>
            <person name="Barry K.W."/>
            <person name="Grigoriev I.V."/>
            <person name="Nagy L."/>
            <person name="Hibbett D."/>
            <person name="Henrissat B."/>
            <person name="Matheny P.B."/>
            <person name="Labbe J."/>
            <person name="Martin F."/>
        </authorList>
    </citation>
    <scope>NUCLEOTIDE SEQUENCE</scope>
    <source>
        <strain evidence="1">FP105234-sp</strain>
    </source>
</reference>
<organism evidence="1 2">
    <name type="scientific">Auriscalpium vulgare</name>
    <dbReference type="NCBI Taxonomy" id="40419"/>
    <lineage>
        <taxon>Eukaryota</taxon>
        <taxon>Fungi</taxon>
        <taxon>Dikarya</taxon>
        <taxon>Basidiomycota</taxon>
        <taxon>Agaricomycotina</taxon>
        <taxon>Agaricomycetes</taxon>
        <taxon>Russulales</taxon>
        <taxon>Auriscalpiaceae</taxon>
        <taxon>Auriscalpium</taxon>
    </lineage>
</organism>
<dbReference type="EMBL" id="MU275904">
    <property type="protein sequence ID" value="KAI0047463.1"/>
    <property type="molecule type" value="Genomic_DNA"/>
</dbReference>
<comment type="caution">
    <text evidence="1">The sequence shown here is derived from an EMBL/GenBank/DDBJ whole genome shotgun (WGS) entry which is preliminary data.</text>
</comment>
<sequence>MFASAKAYLPTLEVDHWNSQPLTVLVGRTVRRSRTNSISSKLYDNKLAMRTLRERQNSLIPIARLPHDILAQIFIACRDQDCNSAVRKRTPESERKAGLGWIQVSHVCRDWRAIALERHDLWTHIPFYLGTEWIEEAFSRSHLAPLVIFPRFNHSERKFLREFTDQHAALIIEHFARIKTLVFVVTTSRELEWHAIFNSPSLSSSAPLLESLEIISVSNHRGRSTIISISDEFLGRHAPVLRSLLVTIISAFPWASPVLHNLVHLKLEFVASISALPSFNELLDALHSMRSSLQTLHLFGDKLWSEDISAETTRIIELSSLVELSYGQGLSECTTFLSHIQAPTTARLVLVTDTYDSESADVPSVRAFSSALATFLRVGAANQGARPISRLNCTHRPDAATLYLWSTDAYNQDDRQPFSAQRYGEPIEVTVSYAGRLPELDLGQAFCEVFVSPQLHDLYLPSDRWGNCVGWGAGQWRAMLLRAEDVREVSTSHNAVAALLEALWTGDIGTVGTDGLQAPIPCPELKVLRFRHPEEVFTNALRFWMSH</sequence>
<reference evidence="1" key="2">
    <citation type="journal article" date="2022" name="New Phytol.">
        <title>Evolutionary transition to the ectomycorrhizal habit in the genomes of a hyperdiverse lineage of mushroom-forming fungi.</title>
        <authorList>
            <person name="Looney B."/>
            <person name="Miyauchi S."/>
            <person name="Morin E."/>
            <person name="Drula E."/>
            <person name="Courty P.E."/>
            <person name="Kohler A."/>
            <person name="Kuo A."/>
            <person name="LaButti K."/>
            <person name="Pangilinan J."/>
            <person name="Lipzen A."/>
            <person name="Riley R."/>
            <person name="Andreopoulos W."/>
            <person name="He G."/>
            <person name="Johnson J."/>
            <person name="Nolan M."/>
            <person name="Tritt A."/>
            <person name="Barry K.W."/>
            <person name="Grigoriev I.V."/>
            <person name="Nagy L.G."/>
            <person name="Hibbett D."/>
            <person name="Henrissat B."/>
            <person name="Matheny P.B."/>
            <person name="Labbe J."/>
            <person name="Martin F.M."/>
        </authorList>
    </citation>
    <scope>NUCLEOTIDE SEQUENCE</scope>
    <source>
        <strain evidence="1">FP105234-sp</strain>
    </source>
</reference>
<protein>
    <submittedName>
        <fullName evidence="1">Uncharacterized protein</fullName>
    </submittedName>
</protein>
<dbReference type="Proteomes" id="UP000814033">
    <property type="component" value="Unassembled WGS sequence"/>
</dbReference>
<gene>
    <name evidence="1" type="ORF">FA95DRAFT_1572506</name>
</gene>
<accession>A0ACB8RUA5</accession>
<name>A0ACB8RUA5_9AGAM</name>
<keyword evidence="2" id="KW-1185">Reference proteome</keyword>
<proteinExistence type="predicted"/>
<evidence type="ECO:0000313" key="2">
    <source>
        <dbReference type="Proteomes" id="UP000814033"/>
    </source>
</evidence>
<evidence type="ECO:0000313" key="1">
    <source>
        <dbReference type="EMBL" id="KAI0047463.1"/>
    </source>
</evidence>